<proteinExistence type="predicted"/>
<keyword evidence="2" id="KW-1185">Reference proteome</keyword>
<dbReference type="EMBL" id="BDIP01011267">
    <property type="protein sequence ID" value="GCA65476.1"/>
    <property type="molecule type" value="Genomic_DNA"/>
</dbReference>
<reference evidence="1 2" key="1">
    <citation type="journal article" date="2018" name="PLoS ONE">
        <title>The draft genome of Kipferlia bialata reveals reductive genome evolution in fornicate parasites.</title>
        <authorList>
            <person name="Tanifuji G."/>
            <person name="Takabayashi S."/>
            <person name="Kume K."/>
            <person name="Takagi M."/>
            <person name="Nakayama T."/>
            <person name="Kamikawa R."/>
            <person name="Inagaki Y."/>
            <person name="Hashimoto T."/>
        </authorList>
    </citation>
    <scope>NUCLEOTIDE SEQUENCE [LARGE SCALE GENOMIC DNA]</scope>
    <source>
        <strain evidence="1">NY0173</strain>
    </source>
</reference>
<evidence type="ECO:0000313" key="2">
    <source>
        <dbReference type="Proteomes" id="UP000265618"/>
    </source>
</evidence>
<feature type="non-terminal residue" evidence="1">
    <location>
        <position position="14"/>
    </location>
</feature>
<organism evidence="1 2">
    <name type="scientific">Kipferlia bialata</name>
    <dbReference type="NCBI Taxonomy" id="797122"/>
    <lineage>
        <taxon>Eukaryota</taxon>
        <taxon>Metamonada</taxon>
        <taxon>Carpediemonas-like organisms</taxon>
        <taxon>Kipferlia</taxon>
    </lineage>
</organism>
<gene>
    <name evidence="1" type="ORF">KIPB_017205</name>
</gene>
<dbReference type="Proteomes" id="UP000265618">
    <property type="component" value="Unassembled WGS sequence"/>
</dbReference>
<protein>
    <submittedName>
        <fullName evidence="1">Uncharacterized protein</fullName>
    </submittedName>
</protein>
<sequence>MTNVIAAWGQGLTG</sequence>
<evidence type="ECO:0000313" key="1">
    <source>
        <dbReference type="EMBL" id="GCA65476.1"/>
    </source>
</evidence>
<accession>A0A391P0N3</accession>
<comment type="caution">
    <text evidence="1">The sequence shown here is derived from an EMBL/GenBank/DDBJ whole genome shotgun (WGS) entry which is preliminary data.</text>
</comment>
<name>A0A391P0N3_9EUKA</name>